<dbReference type="GO" id="GO:0016887">
    <property type="term" value="F:ATP hydrolysis activity"/>
    <property type="evidence" value="ECO:0007669"/>
    <property type="project" value="TreeGrafter"/>
</dbReference>
<evidence type="ECO:0000256" key="4">
    <source>
        <dbReference type="SAM" id="Coils"/>
    </source>
</evidence>
<protein>
    <recommendedName>
        <fullName evidence="5">Bacterial type II secretion system protein E domain-containing protein</fullName>
    </recommendedName>
</protein>
<reference evidence="7" key="1">
    <citation type="submission" date="2017-09" db="EMBL/GenBank/DDBJ databases">
        <title>Depth-based differentiation of microbial function through sediment-hosted aquifers and enrichment of novel symbionts in the deep terrestrial subsurface.</title>
        <authorList>
            <person name="Probst A.J."/>
            <person name="Ladd B."/>
            <person name="Jarett J.K."/>
            <person name="Geller-Mcgrath D.E."/>
            <person name="Sieber C.M.K."/>
            <person name="Emerson J.B."/>
            <person name="Anantharaman K."/>
            <person name="Thomas B.C."/>
            <person name="Malmstrom R."/>
            <person name="Stieglmeier M."/>
            <person name="Klingl A."/>
            <person name="Woyke T."/>
            <person name="Ryan C.M."/>
            <person name="Banfield J.F."/>
        </authorList>
    </citation>
    <scope>NUCLEOTIDE SEQUENCE [LARGE SCALE GENOMIC DNA]</scope>
</reference>
<dbReference type="InterPro" id="IPR001482">
    <property type="entry name" value="T2SS/T4SS_dom"/>
</dbReference>
<organism evidence="6 7">
    <name type="scientific">Candidatus Nealsonbacteria bacterium CG10_big_fil_rev_8_21_14_0_10_36_23</name>
    <dbReference type="NCBI Taxonomy" id="1974709"/>
    <lineage>
        <taxon>Bacteria</taxon>
        <taxon>Candidatus Nealsoniibacteriota</taxon>
    </lineage>
</organism>
<dbReference type="InterPro" id="IPR037257">
    <property type="entry name" value="T2SS_E_N_sf"/>
</dbReference>
<dbReference type="EMBL" id="PFCH01000015">
    <property type="protein sequence ID" value="PIR72991.1"/>
    <property type="molecule type" value="Genomic_DNA"/>
</dbReference>
<dbReference type="Gene3D" id="3.40.50.300">
    <property type="entry name" value="P-loop containing nucleotide triphosphate hydrolases"/>
    <property type="match status" value="1"/>
</dbReference>
<dbReference type="PANTHER" id="PTHR30258:SF1">
    <property type="entry name" value="PROTEIN TRANSPORT PROTEIN HOFB HOMOLOG"/>
    <property type="match status" value="1"/>
</dbReference>
<dbReference type="PROSITE" id="PS00662">
    <property type="entry name" value="T2SP_E"/>
    <property type="match status" value="1"/>
</dbReference>
<gene>
    <name evidence="6" type="ORF">COV26_00840</name>
</gene>
<feature type="coiled-coil region" evidence="4">
    <location>
        <begin position="132"/>
        <end position="163"/>
    </location>
</feature>
<evidence type="ECO:0000313" key="6">
    <source>
        <dbReference type="EMBL" id="PIR72991.1"/>
    </source>
</evidence>
<dbReference type="Pfam" id="PF05157">
    <property type="entry name" value="MshEN"/>
    <property type="match status" value="1"/>
</dbReference>
<dbReference type="PANTHER" id="PTHR30258">
    <property type="entry name" value="TYPE II SECRETION SYSTEM PROTEIN GSPE-RELATED"/>
    <property type="match status" value="1"/>
</dbReference>
<name>A0A2H0TLF6_9BACT</name>
<dbReference type="GO" id="GO:0005524">
    <property type="term" value="F:ATP binding"/>
    <property type="evidence" value="ECO:0007669"/>
    <property type="project" value="UniProtKB-KW"/>
</dbReference>
<dbReference type="Pfam" id="PF00437">
    <property type="entry name" value="T2SSE"/>
    <property type="match status" value="1"/>
</dbReference>
<dbReference type="InterPro" id="IPR007831">
    <property type="entry name" value="T2SS_GspE_N"/>
</dbReference>
<comment type="caution">
    <text evidence="6">The sequence shown here is derived from an EMBL/GenBank/DDBJ whole genome shotgun (WGS) entry which is preliminary data.</text>
</comment>
<proteinExistence type="inferred from homology"/>
<dbReference type="GO" id="GO:0005886">
    <property type="term" value="C:plasma membrane"/>
    <property type="evidence" value="ECO:0007669"/>
    <property type="project" value="TreeGrafter"/>
</dbReference>
<dbReference type="AlphaFoldDB" id="A0A2H0TLF6"/>
<dbReference type="SUPFAM" id="SSF52540">
    <property type="entry name" value="P-loop containing nucleoside triphosphate hydrolases"/>
    <property type="match status" value="1"/>
</dbReference>
<feature type="domain" description="Bacterial type II secretion system protein E" evidence="5">
    <location>
        <begin position="381"/>
        <end position="395"/>
    </location>
</feature>
<dbReference type="Proteomes" id="UP000228508">
    <property type="component" value="Unassembled WGS sequence"/>
</dbReference>
<keyword evidence="4" id="KW-0175">Coiled coil</keyword>
<evidence type="ECO:0000256" key="1">
    <source>
        <dbReference type="ARBA" id="ARBA00006611"/>
    </source>
</evidence>
<keyword evidence="2" id="KW-0547">Nucleotide-binding</keyword>
<evidence type="ECO:0000313" key="7">
    <source>
        <dbReference type="Proteomes" id="UP000228508"/>
    </source>
</evidence>
<dbReference type="InterPro" id="IPR003593">
    <property type="entry name" value="AAA+_ATPase"/>
</dbReference>
<evidence type="ECO:0000256" key="3">
    <source>
        <dbReference type="ARBA" id="ARBA00022840"/>
    </source>
</evidence>
<dbReference type="InterPro" id="IPR027417">
    <property type="entry name" value="P-loop_NTPase"/>
</dbReference>
<dbReference type="Gene3D" id="3.30.450.90">
    <property type="match status" value="1"/>
</dbReference>
<keyword evidence="3" id="KW-0067">ATP-binding</keyword>
<sequence length="575" mass="64077">MLLVEALVKKGILKKEKAGELKYEIKKSGKTPEEVILGKGIVPEDVLFDLKSEVFKIPAKEMPAKEIPLKVLELVPEEAARYYKIIPLAQEDNILEVGMVYPEDLKAQEALKFLARQGNLSPKVFLISFFTFDSLLKQYRTLREEVKRALGELEIELKKEKIEAKPSKVSEFERLVEEAPISKVVAVILRHAVEGRASDIHIEPVKKSLRVRFRVDGVLHSSILLPLKVLPAVVARVKILSGLRLDETRIPQDGRFTTVIGNKEIDFRVSTFPTALGEKAAIRVLDPSKGLMTPEGLGLLGRDLEVLNAAIKKPYGLILATGPTGCGKTTTLYTILNLLNQEGVNIVTLEDPVEYFIEGINQSQVKPEIGYSFAAGLRQVVRQDPDIIMVGEIRDEETASLAIHAALTGHIVLSTLHTNNAIGVIPRLIDMKVSPFLLPPTLSVAMAQRLVRVLCPECKKKAKPLKEIENLILGEIDSLPEATKKNVKIPRPLYIFESKGCKKCNNQGFKGRTALFEILEMTKELEKIILTEPSEAKISEEAKRQKMITMKQMGILKVFQGITTIEEVLRVAEEK</sequence>
<dbReference type="CDD" id="cd01129">
    <property type="entry name" value="PulE-GspE-like"/>
    <property type="match status" value="1"/>
</dbReference>
<dbReference type="SUPFAM" id="SSF160246">
    <property type="entry name" value="EspE N-terminal domain-like"/>
    <property type="match status" value="1"/>
</dbReference>
<accession>A0A2H0TLF6</accession>
<dbReference type="SMART" id="SM00382">
    <property type="entry name" value="AAA"/>
    <property type="match status" value="1"/>
</dbReference>
<evidence type="ECO:0000259" key="5">
    <source>
        <dbReference type="PROSITE" id="PS00662"/>
    </source>
</evidence>
<evidence type="ECO:0000256" key="2">
    <source>
        <dbReference type="ARBA" id="ARBA00022741"/>
    </source>
</evidence>
<comment type="similarity">
    <text evidence="1">Belongs to the GSP E family.</text>
</comment>
<dbReference type="Gene3D" id="3.30.300.160">
    <property type="entry name" value="Type II secretion system, protein E, N-terminal domain"/>
    <property type="match status" value="1"/>
</dbReference>